<gene>
    <name evidence="1" type="ORF">LCGC14_0948860</name>
</gene>
<dbReference type="AlphaFoldDB" id="A0A0F9NHZ3"/>
<organism evidence="1">
    <name type="scientific">marine sediment metagenome</name>
    <dbReference type="NCBI Taxonomy" id="412755"/>
    <lineage>
        <taxon>unclassified sequences</taxon>
        <taxon>metagenomes</taxon>
        <taxon>ecological metagenomes</taxon>
    </lineage>
</organism>
<protein>
    <submittedName>
        <fullName evidence="1">Uncharacterized protein</fullName>
    </submittedName>
</protein>
<proteinExistence type="predicted"/>
<comment type="caution">
    <text evidence="1">The sequence shown here is derived from an EMBL/GenBank/DDBJ whole genome shotgun (WGS) entry which is preliminary data.</text>
</comment>
<evidence type="ECO:0000313" key="1">
    <source>
        <dbReference type="EMBL" id="KKN19130.1"/>
    </source>
</evidence>
<reference evidence="1" key="1">
    <citation type="journal article" date="2015" name="Nature">
        <title>Complex archaea that bridge the gap between prokaryotes and eukaryotes.</title>
        <authorList>
            <person name="Spang A."/>
            <person name="Saw J.H."/>
            <person name="Jorgensen S.L."/>
            <person name="Zaremba-Niedzwiedzka K."/>
            <person name="Martijn J."/>
            <person name="Lind A.E."/>
            <person name="van Eijk R."/>
            <person name="Schleper C."/>
            <person name="Guy L."/>
            <person name="Ettema T.J."/>
        </authorList>
    </citation>
    <scope>NUCLEOTIDE SEQUENCE</scope>
</reference>
<sequence length="62" mass="7074">MRARNKDSSKLDKPLPEIAQSFADRFIASYGVKDAEQVALLVYEKVVASRKSLERKYGKDKK</sequence>
<dbReference type="EMBL" id="LAZR01003364">
    <property type="protein sequence ID" value="KKN19130.1"/>
    <property type="molecule type" value="Genomic_DNA"/>
</dbReference>
<name>A0A0F9NHZ3_9ZZZZ</name>
<accession>A0A0F9NHZ3</accession>